<dbReference type="RefSeq" id="WP_387412439.1">
    <property type="nucleotide sequence ID" value="NZ_JBIASD010000010.1"/>
</dbReference>
<keyword evidence="2" id="KW-1185">Reference proteome</keyword>
<dbReference type="EMBL" id="JBIASD010000010">
    <property type="protein sequence ID" value="MFF3667477.1"/>
    <property type="molecule type" value="Genomic_DNA"/>
</dbReference>
<protein>
    <recommendedName>
        <fullName evidence="3">DUF397 domain-containing protein</fullName>
    </recommendedName>
</protein>
<evidence type="ECO:0000313" key="2">
    <source>
        <dbReference type="Proteomes" id="UP001602013"/>
    </source>
</evidence>
<name>A0ABW6SR62_9ACTN</name>
<evidence type="ECO:0008006" key="3">
    <source>
        <dbReference type="Google" id="ProtNLM"/>
    </source>
</evidence>
<accession>A0ABW6SR62</accession>
<organism evidence="1 2">
    <name type="scientific">Microtetraspora malaysiensis</name>
    <dbReference type="NCBI Taxonomy" id="161358"/>
    <lineage>
        <taxon>Bacteria</taxon>
        <taxon>Bacillati</taxon>
        <taxon>Actinomycetota</taxon>
        <taxon>Actinomycetes</taxon>
        <taxon>Streptosporangiales</taxon>
        <taxon>Streptosporangiaceae</taxon>
        <taxon>Microtetraspora</taxon>
    </lineage>
</organism>
<evidence type="ECO:0000313" key="1">
    <source>
        <dbReference type="EMBL" id="MFF3667477.1"/>
    </source>
</evidence>
<sequence>MRLEMLYKDQNSGGNGCPAVYLAENGQIVVQGPAVDQDTFSNLVNVLPGEIALQIAPEVLLGAVDRIRAKNEAR</sequence>
<reference evidence="1 2" key="1">
    <citation type="submission" date="2024-10" db="EMBL/GenBank/DDBJ databases">
        <title>The Natural Products Discovery Center: Release of the First 8490 Sequenced Strains for Exploring Actinobacteria Biosynthetic Diversity.</title>
        <authorList>
            <person name="Kalkreuter E."/>
            <person name="Kautsar S.A."/>
            <person name="Yang D."/>
            <person name="Bader C.D."/>
            <person name="Teijaro C.N."/>
            <person name="Fluegel L."/>
            <person name="Davis C.M."/>
            <person name="Simpson J.R."/>
            <person name="Lauterbach L."/>
            <person name="Steele A.D."/>
            <person name="Gui C."/>
            <person name="Meng S."/>
            <person name="Li G."/>
            <person name="Viehrig K."/>
            <person name="Ye F."/>
            <person name="Su P."/>
            <person name="Kiefer A.F."/>
            <person name="Nichols A."/>
            <person name="Cepeda A.J."/>
            <person name="Yan W."/>
            <person name="Fan B."/>
            <person name="Jiang Y."/>
            <person name="Adhikari A."/>
            <person name="Zheng C.-J."/>
            <person name="Schuster L."/>
            <person name="Cowan T.M."/>
            <person name="Smanski M.J."/>
            <person name="Chevrette M.G."/>
            <person name="De Carvalho L.P.S."/>
            <person name="Shen B."/>
        </authorList>
    </citation>
    <scope>NUCLEOTIDE SEQUENCE [LARGE SCALE GENOMIC DNA]</scope>
    <source>
        <strain evidence="1 2">NPDC002173</strain>
    </source>
</reference>
<gene>
    <name evidence="1" type="ORF">ACFYXI_17915</name>
</gene>
<proteinExistence type="predicted"/>
<dbReference type="Proteomes" id="UP001602013">
    <property type="component" value="Unassembled WGS sequence"/>
</dbReference>
<comment type="caution">
    <text evidence="1">The sequence shown here is derived from an EMBL/GenBank/DDBJ whole genome shotgun (WGS) entry which is preliminary data.</text>
</comment>